<gene>
    <name evidence="2" type="ORF">M0R89_15870</name>
</gene>
<accession>A0A8U0HSB4</accession>
<dbReference type="EMBL" id="CP096659">
    <property type="protein sequence ID" value="UPV74002.1"/>
    <property type="molecule type" value="Genomic_DNA"/>
</dbReference>
<keyword evidence="3" id="KW-1185">Reference proteome</keyword>
<protein>
    <submittedName>
        <fullName evidence="2">Uncharacterized protein</fullName>
    </submittedName>
</protein>
<dbReference type="RefSeq" id="WP_248650052.1">
    <property type="nucleotide sequence ID" value="NZ_CP096659.1"/>
</dbReference>
<sequence length="136" mass="14691">MKSPEHAALGTVASGLLVAALPVSVPVEAGVLVGYGVLFSVFVDLDHFVVARYLAGDWSHLRRCVTDPVFAFTEQERVFDGVDTRTLETLRLLSHLLLGGAWVGVLALVRPVYALFTAGVLYVHVVADLFRDAEIA</sequence>
<keyword evidence="1" id="KW-0472">Membrane</keyword>
<keyword evidence="1" id="KW-1133">Transmembrane helix</keyword>
<dbReference type="Proteomes" id="UP000830729">
    <property type="component" value="Chromosome"/>
</dbReference>
<reference evidence="2 3" key="1">
    <citation type="submission" date="2022-04" db="EMBL/GenBank/DDBJ databases">
        <title>Diverse halophilic archaea isolated from saline environments.</title>
        <authorList>
            <person name="Cui H.-L."/>
        </authorList>
    </citation>
    <scope>NUCLEOTIDE SEQUENCE [LARGE SCALE GENOMIC DNA]</scope>
    <source>
        <strain evidence="2 3">XZYJT49</strain>
    </source>
</reference>
<name>A0A8U0HSB4_9EURY</name>
<organism evidence="2 3">
    <name type="scientific">Halorussus limi</name>
    <dbReference type="NCBI Taxonomy" id="2938695"/>
    <lineage>
        <taxon>Archaea</taxon>
        <taxon>Methanobacteriati</taxon>
        <taxon>Methanobacteriota</taxon>
        <taxon>Stenosarchaea group</taxon>
        <taxon>Halobacteria</taxon>
        <taxon>Halobacteriales</taxon>
        <taxon>Haladaptataceae</taxon>
        <taxon>Halorussus</taxon>
    </lineage>
</organism>
<evidence type="ECO:0000313" key="3">
    <source>
        <dbReference type="Proteomes" id="UP000830729"/>
    </source>
</evidence>
<dbReference type="GeneID" id="72186707"/>
<dbReference type="AlphaFoldDB" id="A0A8U0HSB4"/>
<evidence type="ECO:0000256" key="1">
    <source>
        <dbReference type="SAM" id="Phobius"/>
    </source>
</evidence>
<keyword evidence="1" id="KW-0812">Transmembrane</keyword>
<dbReference type="KEGG" id="halx:M0R89_15870"/>
<feature type="transmembrane region" description="Helical" evidence="1">
    <location>
        <begin position="96"/>
        <end position="123"/>
    </location>
</feature>
<proteinExistence type="predicted"/>
<evidence type="ECO:0000313" key="2">
    <source>
        <dbReference type="EMBL" id="UPV74002.1"/>
    </source>
</evidence>